<reference evidence="2" key="1">
    <citation type="journal article" date="2022" name="bioRxiv">
        <title>Sequencing and chromosome-scale assembly of the giantPleurodeles waltlgenome.</title>
        <authorList>
            <person name="Brown T."/>
            <person name="Elewa A."/>
            <person name="Iarovenko S."/>
            <person name="Subramanian E."/>
            <person name="Araus A.J."/>
            <person name="Petzold A."/>
            <person name="Susuki M."/>
            <person name="Suzuki K.-i.T."/>
            <person name="Hayashi T."/>
            <person name="Toyoda A."/>
            <person name="Oliveira C."/>
            <person name="Osipova E."/>
            <person name="Leigh N.D."/>
            <person name="Simon A."/>
            <person name="Yun M.H."/>
        </authorList>
    </citation>
    <scope>NUCLEOTIDE SEQUENCE</scope>
    <source>
        <strain evidence="2">20211129_DDA</strain>
        <tissue evidence="2">Liver</tissue>
    </source>
</reference>
<gene>
    <name evidence="2" type="ORF">NDU88_007393</name>
</gene>
<organism evidence="2 3">
    <name type="scientific">Pleurodeles waltl</name>
    <name type="common">Iberian ribbed newt</name>
    <dbReference type="NCBI Taxonomy" id="8319"/>
    <lineage>
        <taxon>Eukaryota</taxon>
        <taxon>Metazoa</taxon>
        <taxon>Chordata</taxon>
        <taxon>Craniata</taxon>
        <taxon>Vertebrata</taxon>
        <taxon>Euteleostomi</taxon>
        <taxon>Amphibia</taxon>
        <taxon>Batrachia</taxon>
        <taxon>Caudata</taxon>
        <taxon>Salamandroidea</taxon>
        <taxon>Salamandridae</taxon>
        <taxon>Pleurodelinae</taxon>
        <taxon>Pleurodeles</taxon>
    </lineage>
</organism>
<name>A0AAV7NA28_PLEWA</name>
<dbReference type="EMBL" id="JANPWB010000013">
    <property type="protein sequence ID" value="KAJ1110038.1"/>
    <property type="molecule type" value="Genomic_DNA"/>
</dbReference>
<sequence>MDLISAVNETIALSFPFNLRPTAEISWRIRSMVDSWAESVMSWCVAGGSITGVGRGPFVWRKASEKSNCLAGLPEFLWDDRPPGSSCLVAEPDNGAAGESGSQRSSLKAGNGCTLRGRADGKRVSAREEKASVGRYNNVATARGPQTSAGRGKGAPLGRVHRFHKRCIKSWVVSRRALRQAVRPSTPGPRNDERREGDG</sequence>
<feature type="region of interest" description="Disordered" evidence="1">
    <location>
        <begin position="178"/>
        <end position="199"/>
    </location>
</feature>
<proteinExistence type="predicted"/>
<feature type="region of interest" description="Disordered" evidence="1">
    <location>
        <begin position="92"/>
        <end position="131"/>
    </location>
</feature>
<feature type="compositionally biased region" description="Basic and acidic residues" evidence="1">
    <location>
        <begin position="117"/>
        <end position="131"/>
    </location>
</feature>
<dbReference type="AlphaFoldDB" id="A0AAV7NA28"/>
<evidence type="ECO:0000313" key="2">
    <source>
        <dbReference type="EMBL" id="KAJ1110038.1"/>
    </source>
</evidence>
<feature type="compositionally biased region" description="Basic and acidic residues" evidence="1">
    <location>
        <begin position="190"/>
        <end position="199"/>
    </location>
</feature>
<evidence type="ECO:0000313" key="3">
    <source>
        <dbReference type="Proteomes" id="UP001066276"/>
    </source>
</evidence>
<dbReference type="Proteomes" id="UP001066276">
    <property type="component" value="Chromosome 9"/>
</dbReference>
<comment type="caution">
    <text evidence="2">The sequence shown here is derived from an EMBL/GenBank/DDBJ whole genome shotgun (WGS) entry which is preliminary data.</text>
</comment>
<protein>
    <submittedName>
        <fullName evidence="2">Uncharacterized protein</fullName>
    </submittedName>
</protein>
<evidence type="ECO:0000256" key="1">
    <source>
        <dbReference type="SAM" id="MobiDB-lite"/>
    </source>
</evidence>
<keyword evidence="3" id="KW-1185">Reference proteome</keyword>
<accession>A0AAV7NA28</accession>